<dbReference type="PROSITE" id="PS00137">
    <property type="entry name" value="SUBTILASE_HIS"/>
    <property type="match status" value="1"/>
</dbReference>
<dbReference type="Pfam" id="PF13715">
    <property type="entry name" value="CarbopepD_reg_2"/>
    <property type="match status" value="1"/>
</dbReference>
<dbReference type="Pfam" id="PF09136">
    <property type="entry name" value="Glucodextran_B"/>
    <property type="match status" value="3"/>
</dbReference>
<evidence type="ECO:0000313" key="7">
    <source>
        <dbReference type="EMBL" id="MFD2638144.1"/>
    </source>
</evidence>
<dbReference type="Gene3D" id="2.60.40.1120">
    <property type="entry name" value="Carboxypeptidase-like, regulatory domain"/>
    <property type="match status" value="2"/>
</dbReference>
<dbReference type="EMBL" id="JBHUMZ010000014">
    <property type="protein sequence ID" value="MFD2638144.1"/>
    <property type="molecule type" value="Genomic_DNA"/>
</dbReference>
<dbReference type="Pfam" id="PF13620">
    <property type="entry name" value="CarboxypepD_reg"/>
    <property type="match status" value="1"/>
</dbReference>
<dbReference type="InterPro" id="IPR033857">
    <property type="entry name" value="Bacillopeptidase_F"/>
</dbReference>
<dbReference type="Gene3D" id="2.60.120.200">
    <property type="match status" value="1"/>
</dbReference>
<dbReference type="PRINTS" id="PR00723">
    <property type="entry name" value="SUBTILISIN"/>
</dbReference>
<evidence type="ECO:0000313" key="8">
    <source>
        <dbReference type="Proteomes" id="UP001597452"/>
    </source>
</evidence>
<evidence type="ECO:0000256" key="3">
    <source>
        <dbReference type="ARBA" id="ARBA00022801"/>
    </source>
</evidence>
<evidence type="ECO:0000256" key="1">
    <source>
        <dbReference type="ARBA" id="ARBA00011073"/>
    </source>
</evidence>
<protein>
    <submittedName>
        <fullName evidence="7">S8 family serine peptidase</fullName>
    </submittedName>
</protein>
<comment type="caution">
    <text evidence="7">The sequence shown here is derived from an EMBL/GenBank/DDBJ whole genome shotgun (WGS) entry which is preliminary data.</text>
</comment>
<keyword evidence="3 5" id="KW-0378">Hydrolase</keyword>
<keyword evidence="2 5" id="KW-0645">Protease</keyword>
<reference evidence="8" key="1">
    <citation type="journal article" date="2019" name="Int. J. Syst. Evol. Microbiol.">
        <title>The Global Catalogue of Microorganisms (GCM) 10K type strain sequencing project: providing services to taxonomists for standard genome sequencing and annotation.</title>
        <authorList>
            <consortium name="The Broad Institute Genomics Platform"/>
            <consortium name="The Broad Institute Genome Sequencing Center for Infectious Disease"/>
            <person name="Wu L."/>
            <person name="Ma J."/>
        </authorList>
    </citation>
    <scope>NUCLEOTIDE SEQUENCE [LARGE SCALE GENOMIC DNA]</scope>
    <source>
        <strain evidence="8">TISTR 1571</strain>
    </source>
</reference>
<dbReference type="NCBIfam" id="NF038128">
    <property type="entry name" value="choice_anch_J"/>
    <property type="match status" value="1"/>
</dbReference>
<gene>
    <name evidence="7" type="ORF">ACFSW4_04660</name>
</gene>
<dbReference type="CDD" id="cd07481">
    <property type="entry name" value="Peptidases_S8_BacillopeptidaseF-like"/>
    <property type="match status" value="1"/>
</dbReference>
<dbReference type="RefSeq" id="WP_377327747.1">
    <property type="nucleotide sequence ID" value="NZ_JBHUMZ010000014.1"/>
</dbReference>
<dbReference type="PROSITE" id="PS50006">
    <property type="entry name" value="FHA_DOMAIN"/>
    <property type="match status" value="1"/>
</dbReference>
<evidence type="ECO:0000256" key="5">
    <source>
        <dbReference type="PROSITE-ProRule" id="PRU01240"/>
    </source>
</evidence>
<sequence length="1393" mass="151167">MTKRLRSILFLVSTIVLVLSTSLSTMSIAESQNNSIQDSLQQSSTHKIDNKVREQMDSSDELSLIIILNQQIDAANIMKQANNNADEKKALGLNRKHMVRSEILTELKANAHQTQAPLLELLSQEQQKGTVKKYNSYHVMNAISFTGSKEVIEKVASFKEVKKIYLDEERNLVTDSDLKRASSDENVQWNVSQVLAPKAWELGIDGAGAVVASIDSGVQWDHPALKEKYRGYNAGDGTVDHQYSFFDAVSGQAESYDDNGHGTHVTGSMVGSEPDGTNKIGVAPGAKWIAAKAFDTEGSGSDSDILEAAEWIMAPGGRVDMAPDVVNNSWSGGPGVNEWFLEVVQTWRAYGIFPVFAAGNASILYPNGPGTIASPANYPESFAVGAVDEEDALADFSFQGPSPYDEIKPELTAPGVNIRSTLPNGGYGEKSGTSMAAPHVAGAVALLRQANANVTVNEIEQILIETATPLTDRNFPESPNQGYGYGLLNAYDAVLSETQGMGMIKGNVTIEGEDTEDPDYTHTPISEASEGLQVDLTVQASDNISVESVELAYKMNDGEWNYVDSERVNGNYLNGEYLATIPAGVVEAGTLTYKWTITDYAGNTVTSEEYIVTVLESLTIGYSEDFETEPTGWTIVGENPNWEWGVPTSGPNGAASGEKVYATNLSGDYSSGMREMLVMPPIVLPEGEAFLHFKQWYSFEQSEYTGAAYDYGYVMVSTNGQDWTELSMVQGDSRSWVDASIDLSEYAGQGIFIAFYTYSDFSTEQPGWYIDDVALSATNNGESDNTSSDLETINTSDFTGKDTKVETDNKLSLLPIEAQVSVLETGRSVVTNPQNGSYALRHPAGEFSVIAESYGYHSQTKTIEVADDEEVTTNFTLEEKESGTITGVITDELTGEPVEGARVYLVEDANIEPVETNADGSFSLTAFEGTYTLKVSDPMHYPNTAEVTVVGNEESVQNIVLPPIVGTSETITYDDGTAEALNYMYSAGNGWAVKMSLADGKNRAVLTGGYYKFDGGDRPDPGGTEFLVEVYDSTGPNGLPGEKIAGPLEAEAIRSETDWTFIDLSGEEIIVEGDFYLAYIQKDEYPYTPAINRDTSSESSGRNYSYIDGEWKQTSTSDGNYMIRAEVAYDEAVPEITSPLNNSYTAENTITVEGQANPNKEIYLYKNGSEVAVVSSSEDGDFSAEISLTEGSNTITAKAAQGESLTRPSNQVEVILDSAPPIVSINSPQDGEEFNKTSVTVQGQVEEENLESVNINGSEATLDNGNYEADITLEQGENSISVKAVDQAGNETVQTITVYVDSVAPIITIESPEDGDTVHKKSVEVEGQVSEDNLDFIRVNGKDTKVKNGSFRTNVKLEDGENIIMIWSKDTFGNETWEEVRVIYDNKNGKGNN</sequence>
<organism evidence="7 8">
    <name type="scientific">Piscibacillus salipiscarius</name>
    <dbReference type="NCBI Taxonomy" id="299480"/>
    <lineage>
        <taxon>Bacteria</taxon>
        <taxon>Bacillati</taxon>
        <taxon>Bacillota</taxon>
        <taxon>Bacilli</taxon>
        <taxon>Bacillales</taxon>
        <taxon>Bacillaceae</taxon>
        <taxon>Piscibacillus</taxon>
    </lineage>
</organism>
<dbReference type="Pfam" id="PF00082">
    <property type="entry name" value="Peptidase_S8"/>
    <property type="match status" value="1"/>
</dbReference>
<dbReference type="PROSITE" id="PS00138">
    <property type="entry name" value="SUBTILASE_SER"/>
    <property type="match status" value="1"/>
</dbReference>
<evidence type="ECO:0000256" key="2">
    <source>
        <dbReference type="ARBA" id="ARBA00022670"/>
    </source>
</evidence>
<evidence type="ECO:0000256" key="4">
    <source>
        <dbReference type="ARBA" id="ARBA00022825"/>
    </source>
</evidence>
<dbReference type="SUPFAM" id="SSF52743">
    <property type="entry name" value="Subtilisin-like"/>
    <property type="match status" value="1"/>
</dbReference>
<keyword evidence="4 5" id="KW-0720">Serine protease</keyword>
<dbReference type="InterPro" id="IPR022398">
    <property type="entry name" value="Peptidase_S8_His-AS"/>
</dbReference>
<feature type="domain" description="FHA" evidence="6">
    <location>
        <begin position="523"/>
        <end position="578"/>
    </location>
</feature>
<dbReference type="InterPro" id="IPR013783">
    <property type="entry name" value="Ig-like_fold"/>
</dbReference>
<dbReference type="Gene3D" id="3.40.50.200">
    <property type="entry name" value="Peptidase S8/S53 domain"/>
    <property type="match status" value="1"/>
</dbReference>
<comment type="similarity">
    <text evidence="1 5">Belongs to the peptidase S8 family.</text>
</comment>
<dbReference type="PANTHER" id="PTHR43399">
    <property type="entry name" value="SUBTILISIN-RELATED"/>
    <property type="match status" value="1"/>
</dbReference>
<dbReference type="InterPro" id="IPR013320">
    <property type="entry name" value="ConA-like_dom_sf"/>
</dbReference>
<dbReference type="PANTHER" id="PTHR43399:SF4">
    <property type="entry name" value="CELL WALL-ASSOCIATED PROTEASE"/>
    <property type="match status" value="1"/>
</dbReference>
<dbReference type="Pfam" id="PF20773">
    <property type="entry name" value="InhA-like_MAM"/>
    <property type="match status" value="1"/>
</dbReference>
<dbReference type="PROSITE" id="PS51892">
    <property type="entry name" value="SUBTILASE"/>
    <property type="match status" value="1"/>
</dbReference>
<dbReference type="SUPFAM" id="SSF49899">
    <property type="entry name" value="Concanavalin A-like lectins/glucanases"/>
    <property type="match status" value="1"/>
</dbReference>
<dbReference type="InterPro" id="IPR051048">
    <property type="entry name" value="Peptidase_S8/S53_subtilisin"/>
</dbReference>
<dbReference type="Proteomes" id="UP001597452">
    <property type="component" value="Unassembled WGS sequence"/>
</dbReference>
<dbReference type="InterPro" id="IPR015500">
    <property type="entry name" value="Peptidase_S8_subtilisin-rel"/>
</dbReference>
<dbReference type="InterPro" id="IPR008969">
    <property type="entry name" value="CarboxyPept-like_regulatory"/>
</dbReference>
<proteinExistence type="inferred from homology"/>
<keyword evidence="8" id="KW-1185">Reference proteome</keyword>
<evidence type="ECO:0000259" key="6">
    <source>
        <dbReference type="PROSITE" id="PS50006"/>
    </source>
</evidence>
<accession>A0ABW5Q8G9</accession>
<feature type="active site" description="Charge relay system" evidence="5">
    <location>
        <position position="261"/>
    </location>
</feature>
<dbReference type="InterPro" id="IPR000253">
    <property type="entry name" value="FHA_dom"/>
</dbReference>
<dbReference type="InterPro" id="IPR000209">
    <property type="entry name" value="Peptidase_S8/S53_dom"/>
</dbReference>
<name>A0ABW5Q8G9_9BACI</name>
<dbReference type="InterPro" id="IPR036852">
    <property type="entry name" value="Peptidase_S8/S53_dom_sf"/>
</dbReference>
<dbReference type="InterPro" id="IPR023828">
    <property type="entry name" value="Peptidase_S8_Ser-AS"/>
</dbReference>
<feature type="active site" description="Charge relay system" evidence="5">
    <location>
        <position position="434"/>
    </location>
</feature>
<feature type="active site" description="Charge relay system" evidence="5">
    <location>
        <position position="215"/>
    </location>
</feature>
<dbReference type="Gene3D" id="2.60.40.10">
    <property type="entry name" value="Immunoglobulins"/>
    <property type="match status" value="4"/>
</dbReference>
<dbReference type="SUPFAM" id="SSF49464">
    <property type="entry name" value="Carboxypeptidase regulatory domain-like"/>
    <property type="match status" value="2"/>
</dbReference>